<sequence>MLRELRMDSDLDDLIKSLMDYSQDIILQIISQYLQGQFQQEITKNFNSHQVEYFLQKCQQTPIYEGFQKFGQNGQIQDLFIFLKENVGQLEQQLREENSYSYYLMHKRQKDSYDEHFHLNLNLPQINQQEERKLSVDSILLENKKEINFIDKYHVKVLQKYSNEDYEKLFMTVYDQCGKFCDEHKKAKLHGYYTVQN</sequence>
<protein>
    <submittedName>
        <fullName evidence="1">Uncharacterized protein</fullName>
    </submittedName>
</protein>
<reference evidence="1" key="1">
    <citation type="submission" date="2021-01" db="EMBL/GenBank/DDBJ databases">
        <authorList>
            <consortium name="Genoscope - CEA"/>
            <person name="William W."/>
        </authorList>
    </citation>
    <scope>NUCLEOTIDE SEQUENCE</scope>
</reference>
<proteinExistence type="predicted"/>
<dbReference type="Proteomes" id="UP000688137">
    <property type="component" value="Unassembled WGS sequence"/>
</dbReference>
<evidence type="ECO:0000313" key="1">
    <source>
        <dbReference type="EMBL" id="CAD8074421.1"/>
    </source>
</evidence>
<evidence type="ECO:0000313" key="2">
    <source>
        <dbReference type="Proteomes" id="UP000688137"/>
    </source>
</evidence>
<organism evidence="1 2">
    <name type="scientific">Paramecium primaurelia</name>
    <dbReference type="NCBI Taxonomy" id="5886"/>
    <lineage>
        <taxon>Eukaryota</taxon>
        <taxon>Sar</taxon>
        <taxon>Alveolata</taxon>
        <taxon>Ciliophora</taxon>
        <taxon>Intramacronucleata</taxon>
        <taxon>Oligohymenophorea</taxon>
        <taxon>Peniculida</taxon>
        <taxon>Parameciidae</taxon>
        <taxon>Paramecium</taxon>
    </lineage>
</organism>
<dbReference type="AlphaFoldDB" id="A0A8S1M959"/>
<keyword evidence="2" id="KW-1185">Reference proteome</keyword>
<comment type="caution">
    <text evidence="1">The sequence shown here is derived from an EMBL/GenBank/DDBJ whole genome shotgun (WGS) entry which is preliminary data.</text>
</comment>
<name>A0A8S1M959_PARPR</name>
<accession>A0A8S1M959</accession>
<dbReference type="EMBL" id="CAJJDM010000052">
    <property type="protein sequence ID" value="CAD8074421.1"/>
    <property type="molecule type" value="Genomic_DNA"/>
</dbReference>
<gene>
    <name evidence="1" type="ORF">PPRIM_AZ9-3.1.T0520269</name>
</gene>